<dbReference type="Gene3D" id="3.10.350.10">
    <property type="entry name" value="LysM domain"/>
    <property type="match status" value="3"/>
</dbReference>
<dbReference type="SMART" id="SM00257">
    <property type="entry name" value="LysM"/>
    <property type="match status" value="3"/>
</dbReference>
<dbReference type="Proteomes" id="UP001335720">
    <property type="component" value="Chromosome"/>
</dbReference>
<feature type="domain" description="LysM" evidence="1">
    <location>
        <begin position="60"/>
        <end position="106"/>
    </location>
</feature>
<gene>
    <name evidence="2" type="ORF">RsTaC01_0528</name>
</gene>
<feature type="domain" description="LysM" evidence="1">
    <location>
        <begin position="114"/>
        <end position="160"/>
    </location>
</feature>
<sequence length="161" mass="18329">MENSDFYTVLKGDTLCNIAKKFLGDTDRFQEIMMLNNLEDENVYPGQTLRLPKNQCSGDILYKVKSGDSLWDIAQRFLGNGKKFKQIIKLNKLTTDMLYPGQILKIPTEIPSNTIYTVKKGDTLWKISQNFFGDGSKYADLLALNNLPNDKIKVGQKLKIN</sequence>
<feature type="domain" description="LysM" evidence="1">
    <location>
        <begin position="5"/>
        <end position="51"/>
    </location>
</feature>
<accession>A0AA48IBZ1</accession>
<dbReference type="InterPro" id="IPR052196">
    <property type="entry name" value="Bact_Kbp"/>
</dbReference>
<dbReference type="PANTHER" id="PTHR34700:SF4">
    <property type="entry name" value="PHAGE-LIKE ELEMENT PBSX PROTEIN XKDP"/>
    <property type="match status" value="1"/>
</dbReference>
<evidence type="ECO:0000313" key="2">
    <source>
        <dbReference type="EMBL" id="BED92690.1"/>
    </source>
</evidence>
<proteinExistence type="predicted"/>
<name>A0AA48IBZ1_9FIRM</name>
<dbReference type="SUPFAM" id="SSF54106">
    <property type="entry name" value="LysM domain"/>
    <property type="match status" value="3"/>
</dbReference>
<dbReference type="CDD" id="cd00118">
    <property type="entry name" value="LysM"/>
    <property type="match status" value="3"/>
</dbReference>
<dbReference type="Pfam" id="PF01476">
    <property type="entry name" value="LysM"/>
    <property type="match status" value="3"/>
</dbReference>
<dbReference type="PROSITE" id="PS51782">
    <property type="entry name" value="LYSM"/>
    <property type="match status" value="3"/>
</dbReference>
<dbReference type="AlphaFoldDB" id="A0AA48IBZ1"/>
<dbReference type="PANTHER" id="PTHR34700">
    <property type="entry name" value="POTASSIUM BINDING PROTEIN KBP"/>
    <property type="match status" value="1"/>
</dbReference>
<evidence type="ECO:0000259" key="1">
    <source>
        <dbReference type="PROSITE" id="PS51782"/>
    </source>
</evidence>
<dbReference type="KEGG" id="ptrh:RsTaC01_0528"/>
<reference evidence="2" key="1">
    <citation type="journal article" date="2023" name="ISME J.">
        <title>Emergence of putative energy parasites within Clostridia revealed by genome analysis of a novel endosymbiotic clade.</title>
        <authorList>
            <person name="Takahashi K."/>
            <person name="Kuwahara H."/>
            <person name="Horikawa Y."/>
            <person name="Izawa K."/>
            <person name="Kato D."/>
            <person name="Inagaki T."/>
            <person name="Yuki M."/>
            <person name="Ohkuma M."/>
            <person name="Hongoh Y."/>
        </authorList>
    </citation>
    <scope>NUCLEOTIDE SEQUENCE</scope>
    <source>
        <strain evidence="2">RsTa-C01</strain>
    </source>
</reference>
<dbReference type="InterPro" id="IPR036779">
    <property type="entry name" value="LysM_dom_sf"/>
</dbReference>
<dbReference type="InterPro" id="IPR018392">
    <property type="entry name" value="LysM"/>
</dbReference>
<organism evidence="2">
    <name type="scientific">Candidatus Paraimprobicoccus trichonymphae</name>
    <dbReference type="NCBI Taxonomy" id="3033793"/>
    <lineage>
        <taxon>Bacteria</taxon>
        <taxon>Bacillati</taxon>
        <taxon>Bacillota</taxon>
        <taxon>Clostridia</taxon>
        <taxon>Candidatus Paraimprobicoccus</taxon>
    </lineage>
</organism>
<protein>
    <submittedName>
        <fullName evidence="2">LysM peptidoglycan-binding domain-containing protein</fullName>
    </submittedName>
</protein>
<dbReference type="EMBL" id="AP027925">
    <property type="protein sequence ID" value="BED92690.1"/>
    <property type="molecule type" value="Genomic_DNA"/>
</dbReference>